<evidence type="ECO:0000256" key="1">
    <source>
        <dbReference type="SAM" id="MobiDB-lite"/>
    </source>
</evidence>
<reference evidence="3" key="2">
    <citation type="journal article" date="2008" name="Nucleic Acids Res.">
        <title>The rice annotation project database (RAP-DB): 2008 update.</title>
        <authorList>
            <consortium name="The rice annotation project (RAP)"/>
        </authorList>
    </citation>
    <scope>GENOME REANNOTATION</scope>
    <source>
        <strain evidence="3">cv. Nipponbare</strain>
    </source>
</reference>
<evidence type="ECO:0000313" key="3">
    <source>
        <dbReference type="Proteomes" id="UP000000763"/>
    </source>
</evidence>
<dbReference type="EMBL" id="AP005157">
    <property type="protein sequence ID" value="BAC98644.1"/>
    <property type="molecule type" value="Genomic_DNA"/>
</dbReference>
<dbReference type="Proteomes" id="UP000000763">
    <property type="component" value="Chromosome 8"/>
</dbReference>
<reference evidence="3" key="1">
    <citation type="journal article" date="2005" name="Nature">
        <title>The map-based sequence of the rice genome.</title>
        <authorList>
            <consortium name="International rice genome sequencing project (IRGSP)"/>
            <person name="Matsumoto T."/>
            <person name="Wu J."/>
            <person name="Kanamori H."/>
            <person name="Katayose Y."/>
            <person name="Fujisawa M."/>
            <person name="Namiki N."/>
            <person name="Mizuno H."/>
            <person name="Yamamoto K."/>
            <person name="Antonio B.A."/>
            <person name="Baba T."/>
            <person name="Sakata K."/>
            <person name="Nagamura Y."/>
            <person name="Aoki H."/>
            <person name="Arikawa K."/>
            <person name="Arita K."/>
            <person name="Bito T."/>
            <person name="Chiden Y."/>
            <person name="Fujitsuka N."/>
            <person name="Fukunaka R."/>
            <person name="Hamada M."/>
            <person name="Harada C."/>
            <person name="Hayashi A."/>
            <person name="Hijishita S."/>
            <person name="Honda M."/>
            <person name="Hosokawa S."/>
            <person name="Ichikawa Y."/>
            <person name="Idonuma A."/>
            <person name="Iijima M."/>
            <person name="Ikeda M."/>
            <person name="Ikeno M."/>
            <person name="Ito K."/>
            <person name="Ito S."/>
            <person name="Ito T."/>
            <person name="Ito Y."/>
            <person name="Ito Y."/>
            <person name="Iwabuchi A."/>
            <person name="Kamiya K."/>
            <person name="Karasawa W."/>
            <person name="Kurita K."/>
            <person name="Katagiri S."/>
            <person name="Kikuta A."/>
            <person name="Kobayashi H."/>
            <person name="Kobayashi N."/>
            <person name="Machita K."/>
            <person name="Maehara T."/>
            <person name="Masukawa M."/>
            <person name="Mizubayashi T."/>
            <person name="Mukai Y."/>
            <person name="Nagasaki H."/>
            <person name="Nagata Y."/>
            <person name="Naito S."/>
            <person name="Nakashima M."/>
            <person name="Nakama Y."/>
            <person name="Nakamichi Y."/>
            <person name="Nakamura M."/>
            <person name="Meguro A."/>
            <person name="Negishi M."/>
            <person name="Ohta I."/>
            <person name="Ohta T."/>
            <person name="Okamoto M."/>
            <person name="Ono N."/>
            <person name="Saji S."/>
            <person name="Sakaguchi M."/>
            <person name="Sakai K."/>
            <person name="Shibata M."/>
            <person name="Shimokawa T."/>
            <person name="Song J."/>
            <person name="Takazaki Y."/>
            <person name="Terasawa K."/>
            <person name="Tsugane M."/>
            <person name="Tsuji K."/>
            <person name="Ueda S."/>
            <person name="Waki K."/>
            <person name="Yamagata H."/>
            <person name="Yamamoto M."/>
            <person name="Yamamoto S."/>
            <person name="Yamane H."/>
            <person name="Yoshiki S."/>
            <person name="Yoshihara R."/>
            <person name="Yukawa K."/>
            <person name="Zhong H."/>
            <person name="Yano M."/>
            <person name="Yuan Q."/>
            <person name="Ouyang S."/>
            <person name="Liu J."/>
            <person name="Jones K.M."/>
            <person name="Gansberger K."/>
            <person name="Moffat K."/>
            <person name="Hill J."/>
            <person name="Bera J."/>
            <person name="Fadrosh D."/>
            <person name="Jin S."/>
            <person name="Johri S."/>
            <person name="Kim M."/>
            <person name="Overton L."/>
            <person name="Reardon M."/>
            <person name="Tsitrin T."/>
            <person name="Vuong H."/>
            <person name="Weaver B."/>
            <person name="Ciecko A."/>
            <person name="Tallon L."/>
            <person name="Jackson J."/>
            <person name="Pai G."/>
            <person name="Aken S.V."/>
            <person name="Utterback T."/>
            <person name="Reidmuller S."/>
            <person name="Feldblyum T."/>
            <person name="Hsiao J."/>
            <person name="Zismann V."/>
            <person name="Iobst S."/>
            <person name="de Vazeille A.R."/>
            <person name="Buell C.R."/>
            <person name="Ying K."/>
            <person name="Li Y."/>
            <person name="Lu T."/>
            <person name="Huang Y."/>
            <person name="Zhao Q."/>
            <person name="Feng Q."/>
            <person name="Zhang L."/>
            <person name="Zhu J."/>
            <person name="Weng Q."/>
            <person name="Mu J."/>
            <person name="Lu Y."/>
            <person name="Fan D."/>
            <person name="Liu Y."/>
            <person name="Guan J."/>
            <person name="Zhang Y."/>
            <person name="Yu S."/>
            <person name="Liu X."/>
            <person name="Zhang Y."/>
            <person name="Hong G."/>
            <person name="Han B."/>
            <person name="Choisne N."/>
            <person name="Demange N."/>
            <person name="Orjeda G."/>
            <person name="Samain S."/>
            <person name="Cattolico L."/>
            <person name="Pelletier E."/>
            <person name="Couloux A."/>
            <person name="Segurens B."/>
            <person name="Wincker P."/>
            <person name="D'Hont A."/>
            <person name="Scarpelli C."/>
            <person name="Weissenbach J."/>
            <person name="Salanoubat M."/>
            <person name="Quetier F."/>
            <person name="Yu Y."/>
            <person name="Kim H.R."/>
            <person name="Rambo T."/>
            <person name="Currie J."/>
            <person name="Collura K."/>
            <person name="Luo M."/>
            <person name="Yang T."/>
            <person name="Ammiraju J.S.S."/>
            <person name="Engler F."/>
            <person name="Soderlund C."/>
            <person name="Wing R.A."/>
            <person name="Palmer L.E."/>
            <person name="de la Bastide M."/>
            <person name="Spiegel L."/>
            <person name="Nascimento L."/>
            <person name="Zutavern T."/>
            <person name="O'Shaughnessy A."/>
            <person name="Dike S."/>
            <person name="Dedhia N."/>
            <person name="Preston R."/>
            <person name="Balija V."/>
            <person name="McCombie W.R."/>
            <person name="Chow T."/>
            <person name="Chen H."/>
            <person name="Chung M."/>
            <person name="Chen C."/>
            <person name="Shaw J."/>
            <person name="Wu H."/>
            <person name="Hsiao K."/>
            <person name="Chao Y."/>
            <person name="Chu M."/>
            <person name="Cheng C."/>
            <person name="Hour A."/>
            <person name="Lee P."/>
            <person name="Lin S."/>
            <person name="Lin Y."/>
            <person name="Liou J."/>
            <person name="Liu S."/>
            <person name="Hsing Y."/>
            <person name="Raghuvanshi S."/>
            <person name="Mohanty A."/>
            <person name="Bharti A.K."/>
            <person name="Gaur A."/>
            <person name="Gupta V."/>
            <person name="Kumar D."/>
            <person name="Ravi V."/>
            <person name="Vij S."/>
            <person name="Kapur A."/>
            <person name="Khurana P."/>
            <person name="Khurana P."/>
            <person name="Khurana J.P."/>
            <person name="Tyagi A.K."/>
            <person name="Gaikwad K."/>
            <person name="Singh A."/>
            <person name="Dalal V."/>
            <person name="Srivastava S."/>
            <person name="Dixit A."/>
            <person name="Pal A.K."/>
            <person name="Ghazi I.A."/>
            <person name="Yadav M."/>
            <person name="Pandit A."/>
            <person name="Bhargava A."/>
            <person name="Sureshbabu K."/>
            <person name="Batra K."/>
            <person name="Sharma T.R."/>
            <person name="Mohapatra T."/>
            <person name="Singh N.K."/>
            <person name="Messing J."/>
            <person name="Nelson A.B."/>
            <person name="Fuks G."/>
            <person name="Kavchok S."/>
            <person name="Keizer G."/>
            <person name="Linton E."/>
            <person name="Llaca V."/>
            <person name="Song R."/>
            <person name="Tanyolac B."/>
            <person name="Young S."/>
            <person name="Ho-Il K."/>
            <person name="Hahn J.H."/>
            <person name="Sangsakoo G."/>
            <person name="Vanavichit A."/>
            <person name="de Mattos Luiz.A.T."/>
            <person name="Zimmer P.D."/>
            <person name="Malone G."/>
            <person name="Dellagostin O."/>
            <person name="de Oliveira A.C."/>
            <person name="Bevan M."/>
            <person name="Bancroft I."/>
            <person name="Minx P."/>
            <person name="Cordum H."/>
            <person name="Wilson R."/>
            <person name="Cheng Z."/>
            <person name="Jin W."/>
            <person name="Jiang J."/>
            <person name="Leong S.A."/>
            <person name="Iwama H."/>
            <person name="Gojobori T."/>
            <person name="Itoh T."/>
            <person name="Niimura Y."/>
            <person name="Fujii Y."/>
            <person name="Habara T."/>
            <person name="Sakai H."/>
            <person name="Sato Y."/>
            <person name="Wilson G."/>
            <person name="Kumar K."/>
            <person name="McCouch S."/>
            <person name="Juretic N."/>
            <person name="Hoen D."/>
            <person name="Wright S."/>
            <person name="Bruskiewich R."/>
            <person name="Bureau T."/>
            <person name="Miyao A."/>
            <person name="Hirochika H."/>
            <person name="Nishikawa T."/>
            <person name="Kadowaki K."/>
            <person name="Sugiura M."/>
            <person name="Burr B."/>
            <person name="Sasaki T."/>
        </authorList>
    </citation>
    <scope>NUCLEOTIDE SEQUENCE [LARGE SCALE GENOMIC DNA]</scope>
    <source>
        <strain evidence="3">cv. Nipponbare</strain>
    </source>
</reference>
<proteinExistence type="predicted"/>
<evidence type="ECO:0000313" key="2">
    <source>
        <dbReference type="EMBL" id="BAC98644.1"/>
    </source>
</evidence>
<accession>Q6Z587</accession>
<dbReference type="AlphaFoldDB" id="Q6Z587"/>
<name>Q6Z587_ORYSJ</name>
<sequence length="166" mass="18686">MLTWQIDLLNQQVGPTGQPPLLINLYPSLMISGWPLSEEKKAWEHQPRFQGQQSPMLQLTWELHAHGLAGSPPLRVLRATFTTRRTGGASAVRVLRRAVLHHRGARVRAPPTRSHRGSRSRSSTPVGVAGHQRRPPRCVEGRALPRPAGDRAAGWLNDRRRCHHRE</sequence>
<gene>
    <name evidence="2" type="primary">OSJNBa0005L24.20</name>
</gene>
<protein>
    <submittedName>
        <fullName evidence="2">Uncharacterized protein</fullName>
    </submittedName>
</protein>
<organism evidence="2 3">
    <name type="scientific">Oryza sativa subsp. japonica</name>
    <name type="common">Rice</name>
    <dbReference type="NCBI Taxonomy" id="39947"/>
    <lineage>
        <taxon>Eukaryota</taxon>
        <taxon>Viridiplantae</taxon>
        <taxon>Streptophyta</taxon>
        <taxon>Embryophyta</taxon>
        <taxon>Tracheophyta</taxon>
        <taxon>Spermatophyta</taxon>
        <taxon>Magnoliopsida</taxon>
        <taxon>Liliopsida</taxon>
        <taxon>Poales</taxon>
        <taxon>Poaceae</taxon>
        <taxon>BOP clade</taxon>
        <taxon>Oryzoideae</taxon>
        <taxon>Oryzeae</taxon>
        <taxon>Oryzinae</taxon>
        <taxon>Oryza</taxon>
        <taxon>Oryza sativa</taxon>
    </lineage>
</organism>
<feature type="region of interest" description="Disordered" evidence="1">
    <location>
        <begin position="102"/>
        <end position="153"/>
    </location>
</feature>